<feature type="domain" description="HTH cro/C1-type" evidence="1">
    <location>
        <begin position="64"/>
        <end position="100"/>
    </location>
</feature>
<proteinExistence type="predicted"/>
<evidence type="ECO:0000313" key="2">
    <source>
        <dbReference type="EMBL" id="RKF24126.1"/>
    </source>
</evidence>
<dbReference type="SUPFAM" id="SSF47413">
    <property type="entry name" value="lambda repressor-like DNA-binding domains"/>
    <property type="match status" value="1"/>
</dbReference>
<evidence type="ECO:0000259" key="1">
    <source>
        <dbReference type="PROSITE" id="PS50943"/>
    </source>
</evidence>
<evidence type="ECO:0000313" key="3">
    <source>
        <dbReference type="Proteomes" id="UP000285744"/>
    </source>
</evidence>
<accession>A0A420ETU0</accession>
<dbReference type="RefSeq" id="WP_120331576.1">
    <property type="nucleotide sequence ID" value="NZ_RAQQ01000027.1"/>
</dbReference>
<dbReference type="AlphaFoldDB" id="A0A420ETU0"/>
<organism evidence="2 3">
    <name type="scientific">Micromonospora globbae</name>
    <dbReference type="NCBI Taxonomy" id="1894969"/>
    <lineage>
        <taxon>Bacteria</taxon>
        <taxon>Bacillati</taxon>
        <taxon>Actinomycetota</taxon>
        <taxon>Actinomycetes</taxon>
        <taxon>Micromonosporales</taxon>
        <taxon>Micromonosporaceae</taxon>
        <taxon>Micromonospora</taxon>
    </lineage>
</organism>
<dbReference type="EMBL" id="RAQQ01000027">
    <property type="protein sequence ID" value="RKF24126.1"/>
    <property type="molecule type" value="Genomic_DNA"/>
</dbReference>
<dbReference type="SMART" id="SM00530">
    <property type="entry name" value="HTH_XRE"/>
    <property type="match status" value="1"/>
</dbReference>
<dbReference type="Proteomes" id="UP000285744">
    <property type="component" value="Unassembled WGS sequence"/>
</dbReference>
<dbReference type="PROSITE" id="PS50943">
    <property type="entry name" value="HTH_CROC1"/>
    <property type="match status" value="1"/>
</dbReference>
<name>A0A420ETU0_9ACTN</name>
<dbReference type="InterPro" id="IPR010982">
    <property type="entry name" value="Lambda_DNA-bd_dom_sf"/>
</dbReference>
<dbReference type="Gene3D" id="1.10.260.40">
    <property type="entry name" value="lambda repressor-like DNA-binding domains"/>
    <property type="match status" value="1"/>
</dbReference>
<dbReference type="Pfam" id="PF01381">
    <property type="entry name" value="HTH_3"/>
    <property type="match status" value="1"/>
</dbReference>
<reference evidence="2 3" key="1">
    <citation type="journal article" date="2018" name="Int. J. Syst. Evol. Microbiol.">
        <title>Micromonospora globbae sp. nov., an endophytic actinomycete isolated from roots of Globba winitii C. H. Wright.</title>
        <authorList>
            <person name="Kuncharoen N."/>
            <person name="Pittayakhajonwut P."/>
            <person name="Tanasupawat S."/>
        </authorList>
    </citation>
    <scope>NUCLEOTIDE SEQUENCE [LARGE SCALE GENOMIC DNA]</scope>
    <source>
        <strain evidence="2 3">WPS1-2</strain>
    </source>
</reference>
<dbReference type="GO" id="GO:0003677">
    <property type="term" value="F:DNA binding"/>
    <property type="evidence" value="ECO:0007669"/>
    <property type="project" value="InterPro"/>
</dbReference>
<dbReference type="CDD" id="cd00093">
    <property type="entry name" value="HTH_XRE"/>
    <property type="match status" value="1"/>
</dbReference>
<dbReference type="InterPro" id="IPR001387">
    <property type="entry name" value="Cro/C1-type_HTH"/>
</dbReference>
<gene>
    <name evidence="2" type="ORF">D7I43_27985</name>
</gene>
<protein>
    <submittedName>
        <fullName evidence="2">XRE family transcriptional regulator</fullName>
    </submittedName>
</protein>
<sequence length="119" mass="13253">MATGVIVPQVEHFRNVWREAMLKRLGKQLRDTCPKRSNDRVKPSPAQLKRVASVRALAAGGDARAIREAANVSLREAARALKISPATLSRWETGTASPRVGRQALRWAAFLDDLKRIDR</sequence>
<dbReference type="OrthoDB" id="5149137at2"/>
<comment type="caution">
    <text evidence="2">The sequence shown here is derived from an EMBL/GenBank/DDBJ whole genome shotgun (WGS) entry which is preliminary data.</text>
</comment>